<dbReference type="Proteomes" id="UP000663583">
    <property type="component" value="Chromosome"/>
</dbReference>
<evidence type="ECO:0000313" key="2">
    <source>
        <dbReference type="EMBL" id="GFG64663.1"/>
    </source>
</evidence>
<evidence type="ECO:0000313" key="5">
    <source>
        <dbReference type="Proteomes" id="UP000663583"/>
    </source>
</evidence>
<feature type="region of interest" description="Disordered" evidence="1">
    <location>
        <begin position="308"/>
        <end position="395"/>
    </location>
</feature>
<accession>A0AAX1JI35</accession>
<name>A0AAX1JI35_9MYCO</name>
<dbReference type="EMBL" id="BLKU01000003">
    <property type="protein sequence ID" value="GFG64663.1"/>
    <property type="molecule type" value="Genomic_DNA"/>
</dbReference>
<feature type="region of interest" description="Disordered" evidence="1">
    <location>
        <begin position="194"/>
        <end position="213"/>
    </location>
</feature>
<protein>
    <recommendedName>
        <fullName evidence="6">Transmembrane protein</fullName>
    </recommendedName>
</protein>
<gene>
    <name evidence="3" type="ORF">I2456_11395</name>
    <name evidence="2" type="ORF">MKUB_21530</name>
</gene>
<dbReference type="Proteomes" id="UP000465306">
    <property type="component" value="Unassembled WGS sequence"/>
</dbReference>
<dbReference type="EMBL" id="CP065047">
    <property type="protein sequence ID" value="QPI41046.1"/>
    <property type="molecule type" value="Genomic_DNA"/>
</dbReference>
<feature type="compositionally biased region" description="Acidic residues" evidence="1">
    <location>
        <begin position="386"/>
        <end position="395"/>
    </location>
</feature>
<evidence type="ECO:0000313" key="4">
    <source>
        <dbReference type="Proteomes" id="UP000465306"/>
    </source>
</evidence>
<reference evidence="2 4" key="1">
    <citation type="journal article" date="2019" name="Emerg. Microbes Infect.">
        <title>Comprehensive subspecies identification of 175 nontuberculous mycobacteria species based on 7547 genomic profiles.</title>
        <authorList>
            <person name="Matsumoto Y."/>
            <person name="Kinjo T."/>
            <person name="Motooka D."/>
            <person name="Nabeya D."/>
            <person name="Jung N."/>
            <person name="Uechi K."/>
            <person name="Horii T."/>
            <person name="Iida T."/>
            <person name="Fujita J."/>
            <person name="Nakamura S."/>
        </authorList>
    </citation>
    <scope>NUCLEOTIDE SEQUENCE [LARGE SCALE GENOMIC DNA]</scope>
    <source>
        <strain evidence="2 4">JCM 13573</strain>
    </source>
</reference>
<dbReference type="AlphaFoldDB" id="A0AAX1JI35"/>
<dbReference type="RefSeq" id="WP_085075743.1">
    <property type="nucleotide sequence ID" value="NZ_CP045075.1"/>
</dbReference>
<proteinExistence type="predicted"/>
<evidence type="ECO:0008006" key="6">
    <source>
        <dbReference type="Google" id="ProtNLM"/>
    </source>
</evidence>
<dbReference type="KEGG" id="mku:I2456_11395"/>
<feature type="compositionally biased region" description="Pro residues" evidence="1">
    <location>
        <begin position="358"/>
        <end position="368"/>
    </location>
</feature>
<sequence>MVTVGSFPSLAELVAWPTEHLTEAADYWHATGVRCYDMADQVWLDSMSVDWSGEAAGGLHARTLADKTTVSAVHDQLEAAAKLARGAASELYAARSSLQYAVEDARTAGFAVGEDLSVTDRFVGGSPALRSVRAARARALAVEIRGRAQQLVHLDQDVAGRITNAVSGIGDVKFGAGGTHGKPSVQAVDHHAPIPERPKVEPEPPPGGWSSDPLKRAAQKIAYGHAGTDHAKEFPGLSKDELARIVEDMFRRNFDNPGSLVIGRTSDGAPVLYDPKTNVLVIRDPKALDAGTVYKPDAPDIPKYVAEKAPTRVTSIPPGELQDAPARPPSPAQPRPIEPPVRPAPPAVRTPGAFGGGPVPPESTPHPVHPPHSHHGPPVLGKDELPDLDEFNESP</sequence>
<keyword evidence="4" id="KW-1185">Reference proteome</keyword>
<organism evidence="3 5">
    <name type="scientific">Mycobacterium kubicae</name>
    <dbReference type="NCBI Taxonomy" id="120959"/>
    <lineage>
        <taxon>Bacteria</taxon>
        <taxon>Bacillati</taxon>
        <taxon>Actinomycetota</taxon>
        <taxon>Actinomycetes</taxon>
        <taxon>Mycobacteriales</taxon>
        <taxon>Mycobacteriaceae</taxon>
        <taxon>Mycobacterium</taxon>
        <taxon>Mycobacterium simiae complex</taxon>
    </lineage>
</organism>
<evidence type="ECO:0000256" key="1">
    <source>
        <dbReference type="SAM" id="MobiDB-lite"/>
    </source>
</evidence>
<feature type="compositionally biased region" description="Pro residues" evidence="1">
    <location>
        <begin position="326"/>
        <end position="348"/>
    </location>
</feature>
<evidence type="ECO:0000313" key="3">
    <source>
        <dbReference type="EMBL" id="QPI41046.1"/>
    </source>
</evidence>
<reference evidence="3" key="3">
    <citation type="submission" date="2020-11" db="EMBL/GenBank/DDBJ databases">
        <title>Intraspecies plasmid and genomic variation of Mycobacterium kubicae revealed by the complete genome sequences of two clinical isolates.</title>
        <authorList>
            <person name="Hendrix J.R."/>
            <person name="Epperson L.E."/>
            <person name="Honda J.R."/>
            <person name="Strong M."/>
        </authorList>
    </citation>
    <scope>NUCLEOTIDE SEQUENCE</scope>
    <source>
        <strain evidence="3">JCM 13573</strain>
    </source>
</reference>
<reference evidence="2" key="2">
    <citation type="submission" date="2020-02" db="EMBL/GenBank/DDBJ databases">
        <authorList>
            <person name="Matsumoto Y."/>
            <person name="Kinjo T."/>
            <person name="Motooka D."/>
            <person name="Nabeya D."/>
            <person name="Jung N."/>
            <person name="Uechi K."/>
            <person name="Horii T."/>
            <person name="Iida T."/>
            <person name="Fujita J."/>
            <person name="Nakamura S."/>
        </authorList>
    </citation>
    <scope>NUCLEOTIDE SEQUENCE</scope>
    <source>
        <strain evidence="2">JCM 13573</strain>
    </source>
</reference>